<dbReference type="AlphaFoldDB" id="X0YQN4"/>
<proteinExistence type="predicted"/>
<organism evidence="2">
    <name type="scientific">marine sediment metagenome</name>
    <dbReference type="NCBI Taxonomy" id="412755"/>
    <lineage>
        <taxon>unclassified sequences</taxon>
        <taxon>metagenomes</taxon>
        <taxon>ecological metagenomes</taxon>
    </lineage>
</organism>
<evidence type="ECO:0000259" key="1">
    <source>
        <dbReference type="PROSITE" id="PS51272"/>
    </source>
</evidence>
<accession>X0YQN4</accession>
<feature type="domain" description="SLH" evidence="1">
    <location>
        <begin position="1"/>
        <end position="63"/>
    </location>
</feature>
<dbReference type="PROSITE" id="PS51272">
    <property type="entry name" value="SLH"/>
    <property type="match status" value="2"/>
</dbReference>
<evidence type="ECO:0000313" key="2">
    <source>
        <dbReference type="EMBL" id="GAG50748.1"/>
    </source>
</evidence>
<dbReference type="InterPro" id="IPR001119">
    <property type="entry name" value="SLH_dom"/>
</dbReference>
<reference evidence="2" key="1">
    <citation type="journal article" date="2014" name="Front. Microbiol.">
        <title>High frequency of phylogenetically diverse reductive dehalogenase-homologous genes in deep subseafloor sedimentary metagenomes.</title>
        <authorList>
            <person name="Kawai M."/>
            <person name="Futagami T."/>
            <person name="Toyoda A."/>
            <person name="Takaki Y."/>
            <person name="Nishi S."/>
            <person name="Hori S."/>
            <person name="Arai W."/>
            <person name="Tsubouchi T."/>
            <person name="Morono Y."/>
            <person name="Uchiyama I."/>
            <person name="Ito T."/>
            <person name="Fujiyama A."/>
            <person name="Inagaki F."/>
            <person name="Takami H."/>
        </authorList>
    </citation>
    <scope>NUCLEOTIDE SEQUENCE</scope>
    <source>
        <strain evidence="2">Expedition CK06-06</strain>
    </source>
</reference>
<name>X0YQN4_9ZZZZ</name>
<sequence>IFDDVPFGHWAFDYINALYEDGYVAGCSAEPRLYCPERILIRAESSVFVLRGEYGTISDPPYSPPDTPTFVDVAKSYWGYGWIESLWEDEFTAGCWTDPLMYCPLSQHTRAEGSVFFLRVKNGVSYEPPSADLIFGDVDLEDWYVDWAEAAYEEGILPACQDDPLLFCPEDELDRAWAAYMMVQAKGGLPLP</sequence>
<feature type="domain" description="SLH" evidence="1">
    <location>
        <begin position="131"/>
        <end position="192"/>
    </location>
</feature>
<comment type="caution">
    <text evidence="2">The sequence shown here is derived from an EMBL/GenBank/DDBJ whole genome shotgun (WGS) entry which is preliminary data.</text>
</comment>
<feature type="non-terminal residue" evidence="2">
    <location>
        <position position="1"/>
    </location>
</feature>
<gene>
    <name evidence="2" type="ORF">S01H1_79163</name>
</gene>
<dbReference type="EMBL" id="BARS01053334">
    <property type="protein sequence ID" value="GAG50748.1"/>
    <property type="molecule type" value="Genomic_DNA"/>
</dbReference>
<protein>
    <recommendedName>
        <fullName evidence="1">SLH domain-containing protein</fullName>
    </recommendedName>
</protein>